<proteinExistence type="predicted"/>
<gene>
    <name evidence="3" type="ORF">Pmani_029270</name>
</gene>
<dbReference type="Proteomes" id="UP001292094">
    <property type="component" value="Unassembled WGS sequence"/>
</dbReference>
<feature type="transmembrane region" description="Helical" evidence="2">
    <location>
        <begin position="47"/>
        <end position="68"/>
    </location>
</feature>
<dbReference type="AlphaFoldDB" id="A0AAE1NXX3"/>
<evidence type="ECO:0000313" key="3">
    <source>
        <dbReference type="EMBL" id="KAK4298380.1"/>
    </source>
</evidence>
<keyword evidence="2" id="KW-0472">Membrane</keyword>
<reference evidence="3" key="1">
    <citation type="submission" date="2023-11" db="EMBL/GenBank/DDBJ databases">
        <title>Genome assemblies of two species of porcelain crab, Petrolisthes cinctipes and Petrolisthes manimaculis (Anomura: Porcellanidae).</title>
        <authorList>
            <person name="Angst P."/>
        </authorList>
    </citation>
    <scope>NUCLEOTIDE SEQUENCE</scope>
    <source>
        <strain evidence="3">PB745_02</strain>
        <tissue evidence="3">Gill</tissue>
    </source>
</reference>
<protein>
    <submittedName>
        <fullName evidence="3">Uncharacterized protein</fullName>
    </submittedName>
</protein>
<feature type="region of interest" description="Disordered" evidence="1">
    <location>
        <begin position="72"/>
        <end position="96"/>
    </location>
</feature>
<organism evidence="3 4">
    <name type="scientific">Petrolisthes manimaculis</name>
    <dbReference type="NCBI Taxonomy" id="1843537"/>
    <lineage>
        <taxon>Eukaryota</taxon>
        <taxon>Metazoa</taxon>
        <taxon>Ecdysozoa</taxon>
        <taxon>Arthropoda</taxon>
        <taxon>Crustacea</taxon>
        <taxon>Multicrustacea</taxon>
        <taxon>Malacostraca</taxon>
        <taxon>Eumalacostraca</taxon>
        <taxon>Eucarida</taxon>
        <taxon>Decapoda</taxon>
        <taxon>Pleocyemata</taxon>
        <taxon>Anomura</taxon>
        <taxon>Galatheoidea</taxon>
        <taxon>Porcellanidae</taxon>
        <taxon>Petrolisthes</taxon>
    </lineage>
</organism>
<comment type="caution">
    <text evidence="3">The sequence shown here is derived from an EMBL/GenBank/DDBJ whole genome shotgun (WGS) entry which is preliminary data.</text>
</comment>
<keyword evidence="2" id="KW-1133">Transmembrane helix</keyword>
<evidence type="ECO:0000313" key="4">
    <source>
        <dbReference type="Proteomes" id="UP001292094"/>
    </source>
</evidence>
<evidence type="ECO:0000256" key="2">
    <source>
        <dbReference type="SAM" id="Phobius"/>
    </source>
</evidence>
<keyword evidence="2" id="KW-0812">Transmembrane</keyword>
<sequence length="127" mass="13198">MVLKVAVRALAVTSAQGNDNTTTHRPTPTQLLYISHWIGLYLQSRQVIALIMKLVVFVAVLVVSVVAMPDGGHPHQQRGSGGHPHQQGGSGGYGGSYAPATGFNTFNLYPAGGYGDAGGAGGYGSYR</sequence>
<accession>A0AAE1NXX3</accession>
<dbReference type="EMBL" id="JAWZYT010003448">
    <property type="protein sequence ID" value="KAK4298380.1"/>
    <property type="molecule type" value="Genomic_DNA"/>
</dbReference>
<name>A0AAE1NXX3_9EUCA</name>
<keyword evidence="4" id="KW-1185">Reference proteome</keyword>
<evidence type="ECO:0000256" key="1">
    <source>
        <dbReference type="SAM" id="MobiDB-lite"/>
    </source>
</evidence>